<dbReference type="InterPro" id="IPR040921">
    <property type="entry name" value="Peptidase_S66C"/>
</dbReference>
<dbReference type="GO" id="GO:0004180">
    <property type="term" value="F:carboxypeptidase activity"/>
    <property type="evidence" value="ECO:0007669"/>
    <property type="project" value="UniProtKB-KW"/>
</dbReference>
<reference evidence="9" key="1">
    <citation type="submission" date="2011-09" db="EMBL/GenBank/DDBJ databases">
        <title>The permanent draft genome of Mucilaginibacter paludis DSM 18603.</title>
        <authorList>
            <consortium name="US DOE Joint Genome Institute (JGI-PGF)"/>
            <person name="Lucas S."/>
            <person name="Han J."/>
            <person name="Lapidus A."/>
            <person name="Bruce D."/>
            <person name="Goodwin L."/>
            <person name="Pitluck S."/>
            <person name="Peters L."/>
            <person name="Kyrpides N."/>
            <person name="Mavromatis K."/>
            <person name="Ivanova N."/>
            <person name="Mikhailova N."/>
            <person name="Held B."/>
            <person name="Detter J.C."/>
            <person name="Tapia R."/>
            <person name="Han C."/>
            <person name="Land M."/>
            <person name="Hauser L."/>
            <person name="Markowitz V."/>
            <person name="Cheng J.-F."/>
            <person name="Hugenholtz P."/>
            <person name="Woyke T."/>
            <person name="Wu D."/>
            <person name="Tindall B."/>
            <person name="Brambilla E."/>
            <person name="Klenk H.-P."/>
            <person name="Eisen J.A."/>
        </authorList>
    </citation>
    <scope>NUCLEOTIDE SEQUENCE [LARGE SCALE GENOMIC DNA]</scope>
    <source>
        <strain evidence="9">DSM 18603</strain>
    </source>
</reference>
<feature type="domain" description="LD-carboxypeptidase C-terminal" evidence="8">
    <location>
        <begin position="212"/>
        <end position="325"/>
    </location>
</feature>
<dbReference type="InterPro" id="IPR029062">
    <property type="entry name" value="Class_I_gatase-like"/>
</dbReference>
<dbReference type="Gene3D" id="3.50.30.60">
    <property type="entry name" value="LD-carboxypeptidase A C-terminal domain-like"/>
    <property type="match status" value="1"/>
</dbReference>
<evidence type="ECO:0000256" key="2">
    <source>
        <dbReference type="ARBA" id="ARBA00022645"/>
    </source>
</evidence>
<dbReference type="GO" id="GO:0006508">
    <property type="term" value="P:proteolysis"/>
    <property type="evidence" value="ECO:0007669"/>
    <property type="project" value="UniProtKB-KW"/>
</dbReference>
<evidence type="ECO:0000256" key="5">
    <source>
        <dbReference type="ARBA" id="ARBA00022825"/>
    </source>
</evidence>
<dbReference type="Pfam" id="PF02016">
    <property type="entry name" value="Peptidase_S66"/>
    <property type="match status" value="1"/>
</dbReference>
<name>H1Y9N4_9SPHI</name>
<feature type="domain" description="LD-carboxypeptidase N-terminal" evidence="7">
    <location>
        <begin position="47"/>
        <end position="162"/>
    </location>
</feature>
<dbReference type="RefSeq" id="WP_008512343.1">
    <property type="nucleotide sequence ID" value="NZ_CM001403.1"/>
</dbReference>
<protein>
    <submittedName>
        <fullName evidence="9">Peptidase U61 LD-carboxypeptidase A</fullName>
    </submittedName>
</protein>
<dbReference type="InterPro" id="IPR003507">
    <property type="entry name" value="S66_fam"/>
</dbReference>
<dbReference type="Gene3D" id="3.40.50.10740">
    <property type="entry name" value="Class I glutamine amidotransferase-like"/>
    <property type="match status" value="1"/>
</dbReference>
<dbReference type="Proteomes" id="UP000002774">
    <property type="component" value="Chromosome"/>
</dbReference>
<dbReference type="InterPro" id="IPR040449">
    <property type="entry name" value="Peptidase_S66_N"/>
</dbReference>
<dbReference type="AlphaFoldDB" id="H1Y9N4"/>
<feature type="active site" description="Charge relay system" evidence="6">
    <location>
        <position position="314"/>
    </location>
</feature>
<evidence type="ECO:0000256" key="6">
    <source>
        <dbReference type="PIRSR" id="PIRSR028757-1"/>
    </source>
</evidence>
<dbReference type="CDD" id="cd07025">
    <property type="entry name" value="Peptidase_S66"/>
    <property type="match status" value="1"/>
</dbReference>
<dbReference type="HOGENOM" id="CLU_034346_3_1_10"/>
<dbReference type="STRING" id="714943.Mucpa_6483"/>
<evidence type="ECO:0000256" key="1">
    <source>
        <dbReference type="ARBA" id="ARBA00010233"/>
    </source>
</evidence>
<keyword evidence="10" id="KW-1185">Reference proteome</keyword>
<accession>H1Y9N4</accession>
<comment type="similarity">
    <text evidence="1">Belongs to the peptidase S66 family.</text>
</comment>
<sequence>MNRKYFISSVVAAGVGLSTLEALALPAKGEKIGRHKIPPFLKSGDCIGISSPAGFMSLEAITPAVQLMESWGFKVLIGTTVGKRDFTYGGTDEERLADFQQMLDNPDIKAVMCARGGYGLVRIIDRLNFKHFVNRPKWIIGFSDVTVLHCHINQNFGIASVHSKMCNSFPDDWATAEPIQVSTILSIKQALMGEELRYPAPAALANRAGRVEGKLVGGNLSIVANLAGTPSDLVTKHKILFLEDTGEYLYNIDRMFWNLKRTGKLTKLAGLIIGGFKVKPDDPGEEFGKTVYQIVMEKVKDYDYPVCFDFPVGHQRNNFALRCGMPHLLDVSLDGSTLSTI</sequence>
<dbReference type="EMBL" id="CM001403">
    <property type="protein sequence ID" value="EHQ30536.1"/>
    <property type="molecule type" value="Genomic_DNA"/>
</dbReference>
<dbReference type="SUPFAM" id="SSF141986">
    <property type="entry name" value="LD-carboxypeptidase A C-terminal domain-like"/>
    <property type="match status" value="1"/>
</dbReference>
<dbReference type="InterPro" id="IPR027478">
    <property type="entry name" value="LdcA_N"/>
</dbReference>
<evidence type="ECO:0000256" key="3">
    <source>
        <dbReference type="ARBA" id="ARBA00022670"/>
    </source>
</evidence>
<dbReference type="PIRSF" id="PIRSF028757">
    <property type="entry name" value="LD-carboxypeptidase"/>
    <property type="match status" value="1"/>
</dbReference>
<evidence type="ECO:0000256" key="4">
    <source>
        <dbReference type="ARBA" id="ARBA00022801"/>
    </source>
</evidence>
<keyword evidence="5" id="KW-0720">Serine protease</keyword>
<keyword evidence="4" id="KW-0378">Hydrolase</keyword>
<dbReference type="SUPFAM" id="SSF52317">
    <property type="entry name" value="Class I glutamine amidotransferase-like"/>
    <property type="match status" value="1"/>
</dbReference>
<proteinExistence type="inferred from homology"/>
<evidence type="ECO:0000259" key="7">
    <source>
        <dbReference type="Pfam" id="PF02016"/>
    </source>
</evidence>
<evidence type="ECO:0000313" key="10">
    <source>
        <dbReference type="Proteomes" id="UP000002774"/>
    </source>
</evidence>
<keyword evidence="3" id="KW-0645">Protease</keyword>
<dbReference type="InterPro" id="IPR027461">
    <property type="entry name" value="Carboxypeptidase_A_C_sf"/>
</dbReference>
<dbReference type="PANTHER" id="PTHR30237:SF2">
    <property type="entry name" value="MUREIN TETRAPEPTIDE CARBOXYPEPTIDASE"/>
    <property type="match status" value="1"/>
</dbReference>
<dbReference type="GO" id="GO:0008236">
    <property type="term" value="F:serine-type peptidase activity"/>
    <property type="evidence" value="ECO:0007669"/>
    <property type="project" value="UniProtKB-KW"/>
</dbReference>
<dbReference type="eggNOG" id="COG1619">
    <property type="taxonomic scope" value="Bacteria"/>
</dbReference>
<organism evidence="9 10">
    <name type="scientific">Mucilaginibacter paludis DSM 18603</name>
    <dbReference type="NCBI Taxonomy" id="714943"/>
    <lineage>
        <taxon>Bacteria</taxon>
        <taxon>Pseudomonadati</taxon>
        <taxon>Bacteroidota</taxon>
        <taxon>Sphingobacteriia</taxon>
        <taxon>Sphingobacteriales</taxon>
        <taxon>Sphingobacteriaceae</taxon>
        <taxon>Mucilaginibacter</taxon>
    </lineage>
</organism>
<gene>
    <name evidence="9" type="ORF">Mucpa_6483</name>
</gene>
<dbReference type="OrthoDB" id="9807329at2"/>
<dbReference type="PANTHER" id="PTHR30237">
    <property type="entry name" value="MURAMOYLTETRAPEPTIDE CARBOXYPEPTIDASE"/>
    <property type="match status" value="1"/>
</dbReference>
<feature type="active site" description="Nucleophile" evidence="6">
    <location>
        <position position="143"/>
    </location>
</feature>
<dbReference type="Pfam" id="PF17676">
    <property type="entry name" value="Peptidase_S66C"/>
    <property type="match status" value="1"/>
</dbReference>
<feature type="active site" description="Charge relay system" evidence="6">
    <location>
        <position position="243"/>
    </location>
</feature>
<evidence type="ECO:0000313" key="9">
    <source>
        <dbReference type="EMBL" id="EHQ30536.1"/>
    </source>
</evidence>
<keyword evidence="2" id="KW-0121">Carboxypeptidase</keyword>
<evidence type="ECO:0000259" key="8">
    <source>
        <dbReference type="Pfam" id="PF17676"/>
    </source>
</evidence>